<feature type="non-terminal residue" evidence="3">
    <location>
        <position position="1"/>
    </location>
</feature>
<comment type="caution">
    <text evidence="3">The sequence shown here is derived from an EMBL/GenBank/DDBJ whole genome shotgun (WGS) entry which is preliminary data.</text>
</comment>
<feature type="compositionally biased region" description="Acidic residues" evidence="1">
    <location>
        <begin position="118"/>
        <end position="129"/>
    </location>
</feature>
<gene>
    <name evidence="3" type="ORF">JG688_00001316</name>
</gene>
<proteinExistence type="predicted"/>
<evidence type="ECO:0000256" key="1">
    <source>
        <dbReference type="SAM" id="MobiDB-lite"/>
    </source>
</evidence>
<dbReference type="Proteomes" id="UP000709295">
    <property type="component" value="Unassembled WGS sequence"/>
</dbReference>
<protein>
    <recommendedName>
        <fullName evidence="2">EF-hand domain-containing protein</fullName>
    </recommendedName>
</protein>
<evidence type="ECO:0000313" key="4">
    <source>
        <dbReference type="Proteomes" id="UP000709295"/>
    </source>
</evidence>
<feature type="domain" description="EF-hand" evidence="2">
    <location>
        <begin position="150"/>
        <end position="185"/>
    </location>
</feature>
<organism evidence="3 4">
    <name type="scientific">Phytophthora aleatoria</name>
    <dbReference type="NCBI Taxonomy" id="2496075"/>
    <lineage>
        <taxon>Eukaryota</taxon>
        <taxon>Sar</taxon>
        <taxon>Stramenopiles</taxon>
        <taxon>Oomycota</taxon>
        <taxon>Peronosporomycetes</taxon>
        <taxon>Peronosporales</taxon>
        <taxon>Peronosporaceae</taxon>
        <taxon>Phytophthora</taxon>
    </lineage>
</organism>
<dbReference type="EMBL" id="JAENGY010000030">
    <property type="protein sequence ID" value="KAG6976475.1"/>
    <property type="molecule type" value="Genomic_DNA"/>
</dbReference>
<evidence type="ECO:0000313" key="3">
    <source>
        <dbReference type="EMBL" id="KAG6976475.1"/>
    </source>
</evidence>
<feature type="compositionally biased region" description="Basic and acidic residues" evidence="1">
    <location>
        <begin position="137"/>
        <end position="148"/>
    </location>
</feature>
<dbReference type="PROSITE" id="PS50222">
    <property type="entry name" value="EF_HAND_2"/>
    <property type="match status" value="1"/>
</dbReference>
<dbReference type="InterPro" id="IPR002048">
    <property type="entry name" value="EF_hand_dom"/>
</dbReference>
<accession>A0A8J5M9L0</accession>
<sequence length="238" mass="26369">MGSVPSQKDAASPATEAEVAAEAPEPQKSNQMPKDHHSDDNICVCDGASPSKKRRRAQSGEAERDPPVNGVAVSEEQAQESEEKVEASEENGHVEDENEAEKEQVDGDAVSNGIKEPEEQEEETSEAASEEVQVNGERVEEQEKQKEDTIAVSEMREMLQLMDQNGDEQISLREFVRYFAAGERDVATDMIDNGRKKELAALHVKRMVDLTPREEVDPIFAQLKNAVLQKEEPPMTPN</sequence>
<feature type="region of interest" description="Disordered" evidence="1">
    <location>
        <begin position="1"/>
        <end position="148"/>
    </location>
</feature>
<keyword evidence="4" id="KW-1185">Reference proteome</keyword>
<dbReference type="AlphaFoldDB" id="A0A8J5M9L0"/>
<feature type="compositionally biased region" description="Basic and acidic residues" evidence="1">
    <location>
        <begin position="81"/>
        <end position="105"/>
    </location>
</feature>
<dbReference type="GO" id="GO:0005509">
    <property type="term" value="F:calcium ion binding"/>
    <property type="evidence" value="ECO:0007669"/>
    <property type="project" value="InterPro"/>
</dbReference>
<feature type="compositionally biased region" description="Low complexity" evidence="1">
    <location>
        <begin position="10"/>
        <end position="26"/>
    </location>
</feature>
<reference evidence="3" key="1">
    <citation type="submission" date="2021-01" db="EMBL/GenBank/DDBJ databases">
        <title>Phytophthora aleatoria, a newly-described species from Pinus radiata is distinct from Phytophthora cactorum isolates based on comparative genomics.</title>
        <authorList>
            <person name="Mcdougal R."/>
            <person name="Panda P."/>
            <person name="Williams N."/>
            <person name="Studholme D.J."/>
        </authorList>
    </citation>
    <scope>NUCLEOTIDE SEQUENCE</scope>
    <source>
        <strain evidence="3">NZFS 4037</strain>
    </source>
</reference>
<evidence type="ECO:0000259" key="2">
    <source>
        <dbReference type="PROSITE" id="PS50222"/>
    </source>
</evidence>
<name>A0A8J5M9L0_9STRA</name>